<dbReference type="InterPro" id="IPR014322">
    <property type="entry name" value="RNA_pol_sigma-B/F/G"/>
</dbReference>
<dbReference type="InterPro" id="IPR007624">
    <property type="entry name" value="RNA_pol_sigma70_r3"/>
</dbReference>
<keyword evidence="3" id="KW-0238">DNA-binding</keyword>
<dbReference type="Proteomes" id="UP001595685">
    <property type="component" value="Unassembled WGS sequence"/>
</dbReference>
<feature type="domain" description="RNA polymerase sigma-70 region 3" evidence="6">
    <location>
        <begin position="221"/>
        <end position="290"/>
    </location>
</feature>
<dbReference type="SUPFAM" id="SSF88946">
    <property type="entry name" value="Sigma2 domain of RNA polymerase sigma factors"/>
    <property type="match status" value="1"/>
</dbReference>
<dbReference type="InterPro" id="IPR013325">
    <property type="entry name" value="RNA_pol_sigma_r2"/>
</dbReference>
<evidence type="ECO:0000313" key="10">
    <source>
        <dbReference type="Proteomes" id="UP001595685"/>
    </source>
</evidence>
<dbReference type="Gene3D" id="1.10.10.10">
    <property type="entry name" value="Winged helix-like DNA-binding domain superfamily/Winged helix DNA-binding domain"/>
    <property type="match status" value="2"/>
</dbReference>
<organism evidence="9 10">
    <name type="scientific">Aquipuribacter hungaricus</name>
    <dbReference type="NCBI Taxonomy" id="545624"/>
    <lineage>
        <taxon>Bacteria</taxon>
        <taxon>Bacillati</taxon>
        <taxon>Actinomycetota</taxon>
        <taxon>Actinomycetes</taxon>
        <taxon>Micrococcales</taxon>
        <taxon>Intrasporangiaceae</taxon>
        <taxon>Aquipuribacter</taxon>
    </lineage>
</organism>
<dbReference type="EMBL" id="JBHRWW010000001">
    <property type="protein sequence ID" value="MFC3687233.1"/>
    <property type="molecule type" value="Genomic_DNA"/>
</dbReference>
<dbReference type="InterPro" id="IPR036388">
    <property type="entry name" value="WH-like_DNA-bd_sf"/>
</dbReference>
<keyword evidence="4" id="KW-0804">Transcription</keyword>
<evidence type="ECO:0000313" key="9">
    <source>
        <dbReference type="EMBL" id="MFC3687233.1"/>
    </source>
</evidence>
<evidence type="ECO:0000259" key="8">
    <source>
        <dbReference type="Pfam" id="PF04545"/>
    </source>
</evidence>
<proteinExistence type="predicted"/>
<feature type="domain" description="RNA polymerase sigma-70 region 4" evidence="8">
    <location>
        <begin position="307"/>
        <end position="355"/>
    </location>
</feature>
<keyword evidence="1" id="KW-0805">Transcription regulation</keyword>
<sequence length="366" mass="39074">MSRQRTTDPGTRSVPPVQVHVVDLRTSDDGSHVDGTADAGAREVLLDGLDGQASAGLDGTGVLDRAAALDGAGGLDGADPVGAVDGPGDGPAPDAAVAEDPSAAPAPVRRRDQLAEQTSVLLTRIHSGEVDDTERQRLVDEIVLLNLPVARSLAMRYRERGVPLEDLMQVAALGLVKAAHGFDAERGKDFMAYAAPTITGEIKRHFRDTGWAVRPPRRLQELRTRVATMSQSLSQDSGRSPTVKELAKALEVSEEDVVEAMVSSNGYATSSLDAPPDGESGSWADTVADPDTTLALTPDRLALQQTLAKLPERERRILALRFFADKTQSEIGAEIGVTQMQVSRLLSRALMRLREQLEEEPGSGRP</sequence>
<dbReference type="InterPro" id="IPR000943">
    <property type="entry name" value="RNA_pol_sigma70"/>
</dbReference>
<evidence type="ECO:0000256" key="3">
    <source>
        <dbReference type="ARBA" id="ARBA00023125"/>
    </source>
</evidence>
<keyword evidence="10" id="KW-1185">Reference proteome</keyword>
<protein>
    <submittedName>
        <fullName evidence="9">SigB/SigF/SigG family RNA polymerase sigma factor</fullName>
    </submittedName>
</protein>
<evidence type="ECO:0000259" key="7">
    <source>
        <dbReference type="Pfam" id="PF04542"/>
    </source>
</evidence>
<dbReference type="PANTHER" id="PTHR30385">
    <property type="entry name" value="SIGMA FACTOR F FLAGELLAR"/>
    <property type="match status" value="1"/>
</dbReference>
<evidence type="ECO:0000256" key="4">
    <source>
        <dbReference type="ARBA" id="ARBA00023163"/>
    </source>
</evidence>
<dbReference type="PANTHER" id="PTHR30385:SF4">
    <property type="entry name" value="RNA POLYMERASE SIGMA-E FACTOR"/>
    <property type="match status" value="1"/>
</dbReference>
<comment type="caution">
    <text evidence="9">The sequence shown here is derived from an EMBL/GenBank/DDBJ whole genome shotgun (WGS) entry which is preliminary data.</text>
</comment>
<dbReference type="Pfam" id="PF04542">
    <property type="entry name" value="Sigma70_r2"/>
    <property type="match status" value="1"/>
</dbReference>
<evidence type="ECO:0000256" key="1">
    <source>
        <dbReference type="ARBA" id="ARBA00023015"/>
    </source>
</evidence>
<dbReference type="PRINTS" id="PR00046">
    <property type="entry name" value="SIGMA70FCT"/>
</dbReference>
<dbReference type="Pfam" id="PF04545">
    <property type="entry name" value="Sigma70_r4"/>
    <property type="match status" value="1"/>
</dbReference>
<dbReference type="NCBIfam" id="TIGR02937">
    <property type="entry name" value="sigma70-ECF"/>
    <property type="match status" value="1"/>
</dbReference>
<name>A0ABV7WDE6_9MICO</name>
<dbReference type="CDD" id="cd06171">
    <property type="entry name" value="Sigma70_r4"/>
    <property type="match status" value="1"/>
</dbReference>
<dbReference type="RefSeq" id="WP_340290597.1">
    <property type="nucleotide sequence ID" value="NZ_JBBEOI010000020.1"/>
</dbReference>
<dbReference type="SUPFAM" id="SSF88659">
    <property type="entry name" value="Sigma3 and sigma4 domains of RNA polymerase sigma factors"/>
    <property type="match status" value="2"/>
</dbReference>
<gene>
    <name evidence="9" type="ORF">ACFOLH_02630</name>
</gene>
<feature type="domain" description="RNA polymerase sigma-70 region 2" evidence="7">
    <location>
        <begin position="145"/>
        <end position="211"/>
    </location>
</feature>
<feature type="region of interest" description="Disordered" evidence="5">
    <location>
        <begin position="78"/>
        <end position="112"/>
    </location>
</feature>
<evidence type="ECO:0000256" key="2">
    <source>
        <dbReference type="ARBA" id="ARBA00023082"/>
    </source>
</evidence>
<dbReference type="InterPro" id="IPR014284">
    <property type="entry name" value="RNA_pol_sigma-70_dom"/>
</dbReference>
<dbReference type="InterPro" id="IPR007627">
    <property type="entry name" value="RNA_pol_sigma70_r2"/>
</dbReference>
<dbReference type="Pfam" id="PF04539">
    <property type="entry name" value="Sigma70_r3"/>
    <property type="match status" value="1"/>
</dbReference>
<dbReference type="NCBIfam" id="TIGR02980">
    <property type="entry name" value="SigBFG"/>
    <property type="match status" value="1"/>
</dbReference>
<evidence type="ECO:0000256" key="5">
    <source>
        <dbReference type="SAM" id="MobiDB-lite"/>
    </source>
</evidence>
<evidence type="ECO:0000259" key="6">
    <source>
        <dbReference type="Pfam" id="PF04539"/>
    </source>
</evidence>
<keyword evidence="2" id="KW-0731">Sigma factor</keyword>
<reference evidence="10" key="1">
    <citation type="journal article" date="2019" name="Int. J. Syst. Evol. Microbiol.">
        <title>The Global Catalogue of Microorganisms (GCM) 10K type strain sequencing project: providing services to taxonomists for standard genome sequencing and annotation.</title>
        <authorList>
            <consortium name="The Broad Institute Genomics Platform"/>
            <consortium name="The Broad Institute Genome Sequencing Center for Infectious Disease"/>
            <person name="Wu L."/>
            <person name="Ma J."/>
        </authorList>
    </citation>
    <scope>NUCLEOTIDE SEQUENCE [LARGE SCALE GENOMIC DNA]</scope>
    <source>
        <strain evidence="10">NCAIM B.02333</strain>
    </source>
</reference>
<dbReference type="InterPro" id="IPR013324">
    <property type="entry name" value="RNA_pol_sigma_r3/r4-like"/>
</dbReference>
<dbReference type="Gene3D" id="1.20.120.1810">
    <property type="match status" value="1"/>
</dbReference>
<accession>A0ABV7WDE6</accession>
<feature type="compositionally biased region" description="Low complexity" evidence="5">
    <location>
        <begin position="78"/>
        <end position="107"/>
    </location>
</feature>
<dbReference type="InterPro" id="IPR007630">
    <property type="entry name" value="RNA_pol_sigma70_r4"/>
</dbReference>